<evidence type="ECO:0000313" key="3">
    <source>
        <dbReference type="Proteomes" id="UP001610563"/>
    </source>
</evidence>
<proteinExistence type="predicted"/>
<keyword evidence="3" id="KW-1185">Reference proteome</keyword>
<evidence type="ECO:0000313" key="2">
    <source>
        <dbReference type="EMBL" id="KAL2793459.1"/>
    </source>
</evidence>
<dbReference type="EMBL" id="JBFTWV010000057">
    <property type="protein sequence ID" value="KAL2793459.1"/>
    <property type="molecule type" value="Genomic_DNA"/>
</dbReference>
<gene>
    <name evidence="2" type="ORF">BJX66DRAFT_338776</name>
</gene>
<organism evidence="2 3">
    <name type="scientific">Aspergillus keveii</name>
    <dbReference type="NCBI Taxonomy" id="714993"/>
    <lineage>
        <taxon>Eukaryota</taxon>
        <taxon>Fungi</taxon>
        <taxon>Dikarya</taxon>
        <taxon>Ascomycota</taxon>
        <taxon>Pezizomycotina</taxon>
        <taxon>Eurotiomycetes</taxon>
        <taxon>Eurotiomycetidae</taxon>
        <taxon>Eurotiales</taxon>
        <taxon>Aspergillaceae</taxon>
        <taxon>Aspergillus</taxon>
        <taxon>Aspergillus subgen. Nidulantes</taxon>
    </lineage>
</organism>
<evidence type="ECO:0000256" key="1">
    <source>
        <dbReference type="SAM" id="MobiDB-lite"/>
    </source>
</evidence>
<feature type="region of interest" description="Disordered" evidence="1">
    <location>
        <begin position="37"/>
        <end position="58"/>
    </location>
</feature>
<sequence>MTADLISSSPSSFILSAIPPPRPVSVNALARASSLSDTLPCSKSTRSTSAEIPTHDGPSAAPVGPVCLGWAQSPVDTEMEDVQLAEAPLPLMRRSEIQFEHLPVEIHETILDYLFGERTSALSTSAGGKSPARSWNKSLRHPRRKALSNLALISPVWRVLVQDRIYRHIKFKGTTDELAESARWFRAHLHLAPYVRHVELWIPVWGQRAIKHTPRHPPPRRINDEDVAAANMGIVQATMTWDDAESSPATDYKYHYASHNATLEEMFVHVKAVFPDARILTLEGGHCKKPPMVRHFRSDPSGRSNQCLPVLSDIQTFVMRGAWNIMRDHQHWSTLSKALPNVREWHCSYAKPKIEGYETIAGILRRLPPSLIHINVSLEGFYNKDNSQTRWFGDGINPPHLCRLLGDVAPRLESLTFTGKVCSCLFDSTRDTMSTWRIKSKLKSLDLVVKTCCRDKKLHPALPFLDEFSGITNMNFIRAFEKLVVGAIQSLQLHHELNYMRIRFIDLDSACPPLNPYFQLVDDKCTGLWSEQILESLHESRPDATYLKLTDGIYPQYGHNHQIVGAIYPRTRPLSIHASTYRIIADVPKP</sequence>
<name>A0ABR4G387_9EURO</name>
<comment type="caution">
    <text evidence="2">The sequence shown here is derived from an EMBL/GenBank/DDBJ whole genome shotgun (WGS) entry which is preliminary data.</text>
</comment>
<reference evidence="2 3" key="1">
    <citation type="submission" date="2024-07" db="EMBL/GenBank/DDBJ databases">
        <title>Section-level genome sequencing and comparative genomics of Aspergillus sections Usti and Cavernicolus.</title>
        <authorList>
            <consortium name="Lawrence Berkeley National Laboratory"/>
            <person name="Nybo J.L."/>
            <person name="Vesth T.C."/>
            <person name="Theobald S."/>
            <person name="Frisvad J.C."/>
            <person name="Larsen T.O."/>
            <person name="Kjaerboelling I."/>
            <person name="Rothschild-Mancinelli K."/>
            <person name="Lyhne E.K."/>
            <person name="Kogle M.E."/>
            <person name="Barry K."/>
            <person name="Clum A."/>
            <person name="Na H."/>
            <person name="Ledsgaard L."/>
            <person name="Lin J."/>
            <person name="Lipzen A."/>
            <person name="Kuo A."/>
            <person name="Riley R."/>
            <person name="Mondo S."/>
            <person name="Labutti K."/>
            <person name="Haridas S."/>
            <person name="Pangalinan J."/>
            <person name="Salamov A.A."/>
            <person name="Simmons B.A."/>
            <person name="Magnuson J.K."/>
            <person name="Chen J."/>
            <person name="Drula E."/>
            <person name="Henrissat B."/>
            <person name="Wiebenga A."/>
            <person name="Lubbers R.J."/>
            <person name="Gomes A.C."/>
            <person name="Makela M.R."/>
            <person name="Stajich J."/>
            <person name="Grigoriev I.V."/>
            <person name="Mortensen U.H."/>
            <person name="De Vries R.P."/>
            <person name="Baker S.E."/>
            <person name="Andersen M.R."/>
        </authorList>
    </citation>
    <scope>NUCLEOTIDE SEQUENCE [LARGE SCALE GENOMIC DNA]</scope>
    <source>
        <strain evidence="2 3">CBS 209.92</strain>
    </source>
</reference>
<accession>A0ABR4G387</accession>
<feature type="compositionally biased region" description="Polar residues" evidence="1">
    <location>
        <begin position="37"/>
        <end position="51"/>
    </location>
</feature>
<protein>
    <recommendedName>
        <fullName evidence="4">F-box domain-containing protein</fullName>
    </recommendedName>
</protein>
<dbReference type="Proteomes" id="UP001610563">
    <property type="component" value="Unassembled WGS sequence"/>
</dbReference>
<evidence type="ECO:0008006" key="4">
    <source>
        <dbReference type="Google" id="ProtNLM"/>
    </source>
</evidence>